<reference evidence="1 2" key="1">
    <citation type="submission" date="2018-08" db="EMBL/GenBank/DDBJ databases">
        <title>Complete genome sequencing of Blastochloris tepida GI.</title>
        <authorList>
            <person name="Tsukatani Y."/>
            <person name="Mori H."/>
        </authorList>
    </citation>
    <scope>NUCLEOTIDE SEQUENCE [LARGE SCALE GENOMIC DNA]</scope>
    <source>
        <strain evidence="1 2">GI</strain>
    </source>
</reference>
<evidence type="ECO:0000313" key="2">
    <source>
        <dbReference type="Proteomes" id="UP000266934"/>
    </source>
</evidence>
<name>A0A348FY39_9HYPH</name>
<protein>
    <submittedName>
        <fullName evidence="1">Uncharacterized protein</fullName>
    </submittedName>
</protein>
<organism evidence="1 2">
    <name type="scientific">Blastochloris tepida</name>
    <dbReference type="NCBI Taxonomy" id="2233851"/>
    <lineage>
        <taxon>Bacteria</taxon>
        <taxon>Pseudomonadati</taxon>
        <taxon>Pseudomonadota</taxon>
        <taxon>Alphaproteobacteria</taxon>
        <taxon>Hyphomicrobiales</taxon>
        <taxon>Blastochloridaceae</taxon>
        <taxon>Blastochloris</taxon>
    </lineage>
</organism>
<evidence type="ECO:0000313" key="1">
    <source>
        <dbReference type="EMBL" id="BBF92222.1"/>
    </source>
</evidence>
<dbReference type="AlphaFoldDB" id="A0A348FY39"/>
<proteinExistence type="predicted"/>
<keyword evidence="2" id="KW-1185">Reference proteome</keyword>
<gene>
    <name evidence="1" type="ORF">BLTE_09070</name>
</gene>
<dbReference type="Proteomes" id="UP000266934">
    <property type="component" value="Chromosome"/>
</dbReference>
<dbReference type="EMBL" id="AP018907">
    <property type="protein sequence ID" value="BBF92222.1"/>
    <property type="molecule type" value="Genomic_DNA"/>
</dbReference>
<accession>A0A348FY39</accession>
<dbReference type="KEGG" id="blag:BLTE_09070"/>
<sequence>MRFRVEPRDIPPEMAARRLGKSVAEFTAVLPNLIARGFPRPDPDTGNFDPHAIDRWCDTRHAHLFGGSPATLGARDASTVASERIAAMRAGGRNG</sequence>